<evidence type="ECO:0000313" key="2">
    <source>
        <dbReference type="Proteomes" id="UP000798662"/>
    </source>
</evidence>
<organism evidence="1 2">
    <name type="scientific">Pyropia yezoensis</name>
    <name type="common">Susabi-nori</name>
    <name type="synonym">Porphyra yezoensis</name>
    <dbReference type="NCBI Taxonomy" id="2788"/>
    <lineage>
        <taxon>Eukaryota</taxon>
        <taxon>Rhodophyta</taxon>
        <taxon>Bangiophyceae</taxon>
        <taxon>Bangiales</taxon>
        <taxon>Bangiaceae</taxon>
        <taxon>Pyropia</taxon>
    </lineage>
</organism>
<accession>A0ACC3BVC9</accession>
<dbReference type="EMBL" id="CM020618">
    <property type="protein sequence ID" value="KAK1861669.1"/>
    <property type="molecule type" value="Genomic_DNA"/>
</dbReference>
<evidence type="ECO:0000313" key="1">
    <source>
        <dbReference type="EMBL" id="KAK1861669.1"/>
    </source>
</evidence>
<proteinExistence type="predicted"/>
<name>A0ACC3BVC9_PYRYE</name>
<keyword evidence="2" id="KW-1185">Reference proteome</keyword>
<reference evidence="1" key="1">
    <citation type="submission" date="2019-11" db="EMBL/GenBank/DDBJ databases">
        <title>Nori genome reveals adaptations in red seaweeds to the harsh intertidal environment.</title>
        <authorList>
            <person name="Wang D."/>
            <person name="Mao Y."/>
        </authorList>
    </citation>
    <scope>NUCLEOTIDE SEQUENCE</scope>
    <source>
        <tissue evidence="1">Gametophyte</tissue>
    </source>
</reference>
<gene>
    <name evidence="1" type="ORF">I4F81_004250</name>
</gene>
<sequence>MDNIPSVVTAAGLYGFSSGHALVALAQILQETCLKIQAATMDNTVLLAVTVSRPGVPGGMLLYGSGYADGTPLERPSLETEGALAVGIDSICSAFCRLHEERRQASRHGASNRREAARTGGDTGSTDAAAPPASAGAAGTAAGTVYGGTVADGAEQAGAARGCAELGGGGSEDEEAWVDSILDEDPRKGGRLGNSGNAGLPQSLAFSPPVSKPDGTDRTPSVADGGPAGPAAASAGAGDGGNAALPSEVDAAAAASSSFGGPPSAPASACESPSGGEFAGARAAGRTAGSSPSTATEAVGQTQDYELSDDFLLPGLTVAPARTLRPSGRGRSRVPAPAAVSLDEMIPDALVQETEGELRMRHRDNSFRNRLLEFVGLYKFVVDTLVKRKKPDAAARVKVDHHYYQLTPEVARGATVRFKIRGGDVCFVSPMFKSTKFMTNDEYLSVAVLTPGYGGNTCHARGGRPLA</sequence>
<comment type="caution">
    <text evidence="1">The sequence shown here is derived from an EMBL/GenBank/DDBJ whole genome shotgun (WGS) entry which is preliminary data.</text>
</comment>
<protein>
    <submittedName>
        <fullName evidence="1">Uncharacterized protein</fullName>
    </submittedName>
</protein>
<dbReference type="Proteomes" id="UP000798662">
    <property type="component" value="Chromosome 1"/>
</dbReference>